<protein>
    <recommendedName>
        <fullName evidence="8">Abasic site processing protein</fullName>
        <ecNumber evidence="8">3.4.-.-</ecNumber>
    </recommendedName>
</protein>
<proteinExistence type="inferred from homology"/>
<evidence type="ECO:0000256" key="4">
    <source>
        <dbReference type="ARBA" id="ARBA00022801"/>
    </source>
</evidence>
<evidence type="ECO:0000256" key="3">
    <source>
        <dbReference type="ARBA" id="ARBA00022763"/>
    </source>
</evidence>
<evidence type="ECO:0000313" key="9">
    <source>
        <dbReference type="EMBL" id="MEA5456799.1"/>
    </source>
</evidence>
<sequence>MTSTILTRPAADALGHIHDRTPVILPPEMWDEWLDPELTDRSRIAAFVDAVPEPRLTPRIVGQAVGNVRNNGPELIEAVLS</sequence>
<keyword evidence="6" id="KW-0238">DNA-binding</keyword>
<comment type="caution">
    <text evidence="9">The sequence shown here is derived from an EMBL/GenBank/DDBJ whole genome shotgun (WGS) entry which is preliminary data.</text>
</comment>
<dbReference type="SUPFAM" id="SSF143081">
    <property type="entry name" value="BB1717-like"/>
    <property type="match status" value="1"/>
</dbReference>
<dbReference type="Proteomes" id="UP001304769">
    <property type="component" value="Unassembled WGS sequence"/>
</dbReference>
<keyword evidence="4 8" id="KW-0378">Hydrolase</keyword>
<accession>A0ABU5TAT2</accession>
<keyword evidence="2 8" id="KW-0645">Protease</keyword>
<keyword evidence="10" id="KW-1185">Reference proteome</keyword>
<evidence type="ECO:0000256" key="2">
    <source>
        <dbReference type="ARBA" id="ARBA00022670"/>
    </source>
</evidence>
<evidence type="ECO:0000256" key="5">
    <source>
        <dbReference type="ARBA" id="ARBA00023124"/>
    </source>
</evidence>
<dbReference type="Gene3D" id="3.90.1680.10">
    <property type="entry name" value="SOS response associated peptidase-like"/>
    <property type="match status" value="1"/>
</dbReference>
<dbReference type="PANTHER" id="PTHR13604:SF0">
    <property type="entry name" value="ABASIC SITE PROCESSING PROTEIN HMCES"/>
    <property type="match status" value="1"/>
</dbReference>
<dbReference type="EC" id="3.4.-.-" evidence="8"/>
<dbReference type="RefSeq" id="WP_323280707.1">
    <property type="nucleotide sequence ID" value="NZ_JAYGGQ010000017.1"/>
</dbReference>
<reference evidence="9 10" key="1">
    <citation type="submission" date="2023-12" db="EMBL/GenBank/DDBJ databases">
        <title>Sinomonas terricola sp. nov, isolated from litchi orchard soil in Guangdong, PR China.</title>
        <authorList>
            <person name="Jiaxin W."/>
            <person name="Yang Z."/>
            <person name="Honghui Z."/>
        </authorList>
    </citation>
    <scope>NUCLEOTIDE SEQUENCE [LARGE SCALE GENOMIC DNA]</scope>
    <source>
        <strain evidence="9 10">JGH33</strain>
    </source>
</reference>
<dbReference type="PANTHER" id="PTHR13604">
    <property type="entry name" value="DC12-RELATED"/>
    <property type="match status" value="1"/>
</dbReference>
<evidence type="ECO:0000256" key="1">
    <source>
        <dbReference type="ARBA" id="ARBA00008136"/>
    </source>
</evidence>
<dbReference type="InterPro" id="IPR036590">
    <property type="entry name" value="SRAP-like"/>
</dbReference>
<evidence type="ECO:0000256" key="6">
    <source>
        <dbReference type="ARBA" id="ARBA00023125"/>
    </source>
</evidence>
<evidence type="ECO:0000313" key="10">
    <source>
        <dbReference type="Proteomes" id="UP001304769"/>
    </source>
</evidence>
<dbReference type="InterPro" id="IPR003738">
    <property type="entry name" value="SRAP"/>
</dbReference>
<evidence type="ECO:0000256" key="8">
    <source>
        <dbReference type="RuleBase" id="RU364100"/>
    </source>
</evidence>
<keyword evidence="5" id="KW-0190">Covalent protein-DNA linkage</keyword>
<keyword evidence="3" id="KW-0227">DNA damage</keyword>
<keyword evidence="7" id="KW-0456">Lyase</keyword>
<dbReference type="EMBL" id="JAYGGQ010000017">
    <property type="protein sequence ID" value="MEA5456799.1"/>
    <property type="molecule type" value="Genomic_DNA"/>
</dbReference>
<name>A0ABU5TAT2_9MICC</name>
<gene>
    <name evidence="9" type="ORF">SPF06_18915</name>
</gene>
<organism evidence="9 10">
    <name type="scientific">Sinomonas terricola</name>
    <dbReference type="NCBI Taxonomy" id="3110330"/>
    <lineage>
        <taxon>Bacteria</taxon>
        <taxon>Bacillati</taxon>
        <taxon>Actinomycetota</taxon>
        <taxon>Actinomycetes</taxon>
        <taxon>Micrococcales</taxon>
        <taxon>Micrococcaceae</taxon>
        <taxon>Sinomonas</taxon>
    </lineage>
</organism>
<comment type="similarity">
    <text evidence="1 8">Belongs to the SOS response-associated peptidase family.</text>
</comment>
<dbReference type="Pfam" id="PF02586">
    <property type="entry name" value="SRAP"/>
    <property type="match status" value="1"/>
</dbReference>
<evidence type="ECO:0000256" key="7">
    <source>
        <dbReference type="ARBA" id="ARBA00023239"/>
    </source>
</evidence>